<gene>
    <name evidence="2" type="ORF">Moror_5492</name>
</gene>
<proteinExistence type="predicted"/>
<keyword evidence="3" id="KW-1185">Reference proteome</keyword>
<dbReference type="OrthoDB" id="3020801at2759"/>
<dbReference type="EMBL" id="AWSO01000678">
    <property type="protein sequence ID" value="ESK88234.1"/>
    <property type="molecule type" value="Genomic_DNA"/>
</dbReference>
<dbReference type="AlphaFoldDB" id="V2Y982"/>
<comment type="caution">
    <text evidence="2">The sequence shown here is derived from an EMBL/GenBank/DDBJ whole genome shotgun (WGS) entry which is preliminary data.</text>
</comment>
<dbReference type="KEGG" id="mrr:Moror_5492"/>
<feature type="region of interest" description="Disordered" evidence="1">
    <location>
        <begin position="159"/>
        <end position="234"/>
    </location>
</feature>
<sequence>SLFLLFVQKSQPNQTFLHTLSRHELGEASSDFNFALLFALFFPFFWLSTPASITDINEPVQTAATTTVERQTRSKKVFSPFVLEDPVVLDTTINLQRLFDDAVERQEEGVEGVDPEDIVEQLGGASLVKARDPGSVSRTSEKEVIDGIVPLAELTMPLDEETRARNPDPYCKERKEIPLHSSVTPRNDTAVHSPGIQPGQRTDRTEAQQKRQDRSHKGYRLKRKAKREGRQEARGTVLKGCALKRAAETVGSKGAVETDHKLERCGYVGPRVAASQSLVTLPVYLGMPGMRVVPCKDIHKGRIIRGHDGTTYGFIAGQPHSFEATLVEFQQIMEWAEERIRFGDRNRRGPHYKMIGMGPSMGGGQKQPMCLRAGDNGKNGEVLDEVRNNWAVNNVAWLHDHCLGAIWPKIHALYTRIIQLIFEKTGERPNFKNCCFAGSYFNFRNAFSLEHYDHLNFYCGLCVVFNAGKFDASKGGHIILWELGGRTDEPDALTSSGEVTFGIRRLGAYSIGGQQHSSDVDALVTEDDHTGSGWRYDLEECTAVVNEMGSSSCKEQAKLADLLLVCTGRGDAFWRAIEDKVQQRKVFALEHGEVYEESEYVAWL</sequence>
<protein>
    <submittedName>
        <fullName evidence="2">Uncharacterized protein</fullName>
    </submittedName>
</protein>
<evidence type="ECO:0000256" key="1">
    <source>
        <dbReference type="SAM" id="MobiDB-lite"/>
    </source>
</evidence>
<name>V2Y982_MONRO</name>
<feature type="compositionally biased region" description="Basic residues" evidence="1">
    <location>
        <begin position="217"/>
        <end position="227"/>
    </location>
</feature>
<feature type="compositionally biased region" description="Basic and acidic residues" evidence="1">
    <location>
        <begin position="201"/>
        <end position="216"/>
    </location>
</feature>
<feature type="non-terminal residue" evidence="2">
    <location>
        <position position="1"/>
    </location>
</feature>
<reference evidence="2 3" key="1">
    <citation type="journal article" date="2014" name="BMC Genomics">
        <title>Genome and secretome analysis of the hemibiotrophic fungal pathogen, Moniliophthora roreri, which causes frosty pod rot disease of cacao: mechanisms of the biotrophic and necrotrophic phases.</title>
        <authorList>
            <person name="Meinhardt L.W."/>
            <person name="Costa G.G.L."/>
            <person name="Thomazella D.P.T."/>
            <person name="Teixeira P.J.P.L."/>
            <person name="Carazzolle M.F."/>
            <person name="Schuster S.C."/>
            <person name="Carlson J.E."/>
            <person name="Guiltinan M.J."/>
            <person name="Mieczkowski P."/>
            <person name="Farmer A."/>
            <person name="Ramaraj T."/>
            <person name="Crozier J."/>
            <person name="Davis R.E."/>
            <person name="Shao J."/>
            <person name="Melnick R.L."/>
            <person name="Pereira G.A.G."/>
            <person name="Bailey B.A."/>
        </authorList>
    </citation>
    <scope>NUCLEOTIDE SEQUENCE [LARGE SCALE GENOMIC DNA]</scope>
    <source>
        <strain evidence="2 3">MCA 2997</strain>
    </source>
</reference>
<dbReference type="HOGENOM" id="CLU_452431_0_0_1"/>
<dbReference type="Proteomes" id="UP000017559">
    <property type="component" value="Unassembled WGS sequence"/>
</dbReference>
<evidence type="ECO:0000313" key="2">
    <source>
        <dbReference type="EMBL" id="ESK88234.1"/>
    </source>
</evidence>
<feature type="compositionally biased region" description="Basic and acidic residues" evidence="1">
    <location>
        <begin position="160"/>
        <end position="178"/>
    </location>
</feature>
<organism evidence="2 3">
    <name type="scientific">Moniliophthora roreri (strain MCA 2997)</name>
    <name type="common">Cocoa frosty pod rot fungus</name>
    <name type="synonym">Crinipellis roreri</name>
    <dbReference type="NCBI Taxonomy" id="1381753"/>
    <lineage>
        <taxon>Eukaryota</taxon>
        <taxon>Fungi</taxon>
        <taxon>Dikarya</taxon>
        <taxon>Basidiomycota</taxon>
        <taxon>Agaricomycotina</taxon>
        <taxon>Agaricomycetes</taxon>
        <taxon>Agaricomycetidae</taxon>
        <taxon>Agaricales</taxon>
        <taxon>Marasmiineae</taxon>
        <taxon>Marasmiaceae</taxon>
        <taxon>Moniliophthora</taxon>
    </lineage>
</organism>
<accession>V2Y982</accession>
<evidence type="ECO:0000313" key="3">
    <source>
        <dbReference type="Proteomes" id="UP000017559"/>
    </source>
</evidence>